<organism evidence="2 3">
    <name type="scientific">Orchesella cincta</name>
    <name type="common">Springtail</name>
    <name type="synonym">Podura cincta</name>
    <dbReference type="NCBI Taxonomy" id="48709"/>
    <lineage>
        <taxon>Eukaryota</taxon>
        <taxon>Metazoa</taxon>
        <taxon>Ecdysozoa</taxon>
        <taxon>Arthropoda</taxon>
        <taxon>Hexapoda</taxon>
        <taxon>Collembola</taxon>
        <taxon>Entomobryomorpha</taxon>
        <taxon>Entomobryoidea</taxon>
        <taxon>Orchesellidae</taxon>
        <taxon>Orchesellinae</taxon>
        <taxon>Orchesella</taxon>
    </lineage>
</organism>
<evidence type="ECO:0000259" key="1">
    <source>
        <dbReference type="PROSITE" id="PS50097"/>
    </source>
</evidence>
<proteinExistence type="predicted"/>
<dbReference type="AlphaFoldDB" id="A0A1D2MAX6"/>
<dbReference type="OrthoDB" id="624345at2759"/>
<evidence type="ECO:0000313" key="3">
    <source>
        <dbReference type="Proteomes" id="UP000094527"/>
    </source>
</evidence>
<dbReference type="Pfam" id="PF00651">
    <property type="entry name" value="BTB"/>
    <property type="match status" value="1"/>
</dbReference>
<comment type="caution">
    <text evidence="2">The sequence shown here is derived from an EMBL/GenBank/DDBJ whole genome shotgun (WGS) entry which is preliminary data.</text>
</comment>
<dbReference type="PANTHER" id="PTHR24413">
    <property type="entry name" value="SPECKLE-TYPE POZ PROTEIN"/>
    <property type="match status" value="1"/>
</dbReference>
<dbReference type="SUPFAM" id="SSF54695">
    <property type="entry name" value="POZ domain"/>
    <property type="match status" value="1"/>
</dbReference>
<dbReference type="CDD" id="cd18186">
    <property type="entry name" value="BTB_POZ_ZBTB_KLHL-like"/>
    <property type="match status" value="1"/>
</dbReference>
<dbReference type="Gene3D" id="3.30.710.10">
    <property type="entry name" value="Potassium Channel Kv1.1, Chain A"/>
    <property type="match status" value="1"/>
</dbReference>
<dbReference type="EMBL" id="LJIJ01002227">
    <property type="protein sequence ID" value="ODM90024.1"/>
    <property type="molecule type" value="Genomic_DNA"/>
</dbReference>
<protein>
    <submittedName>
        <fullName evidence="2">BTB/POZ domain-containing protein</fullName>
    </submittedName>
</protein>
<dbReference type="SMART" id="SM00225">
    <property type="entry name" value="BTB"/>
    <property type="match status" value="1"/>
</dbReference>
<accession>A0A1D2MAX6</accession>
<dbReference type="InterPro" id="IPR011333">
    <property type="entry name" value="SKP1/BTB/POZ_sf"/>
</dbReference>
<reference evidence="2 3" key="1">
    <citation type="journal article" date="2016" name="Genome Biol. Evol.">
        <title>Gene Family Evolution Reflects Adaptation to Soil Environmental Stressors in the Genome of the Collembolan Orchesella cincta.</title>
        <authorList>
            <person name="Faddeeva-Vakhrusheva A."/>
            <person name="Derks M.F."/>
            <person name="Anvar S.Y."/>
            <person name="Agamennone V."/>
            <person name="Suring W."/>
            <person name="Smit S."/>
            <person name="van Straalen N.M."/>
            <person name="Roelofs D."/>
        </authorList>
    </citation>
    <scope>NUCLEOTIDE SEQUENCE [LARGE SCALE GENOMIC DNA]</scope>
    <source>
        <tissue evidence="2">Mixed pool</tissue>
    </source>
</reference>
<feature type="domain" description="BTB" evidence="1">
    <location>
        <begin position="130"/>
        <end position="194"/>
    </location>
</feature>
<dbReference type="STRING" id="48709.A0A1D2MAX6"/>
<dbReference type="PROSITE" id="PS50097">
    <property type="entry name" value="BTB"/>
    <property type="match status" value="1"/>
</dbReference>
<gene>
    <name evidence="2" type="ORF">Ocin01_16657</name>
</gene>
<dbReference type="Proteomes" id="UP000094527">
    <property type="component" value="Unassembled WGS sequence"/>
</dbReference>
<sequence>MQFVIVQNPEPGVVVPVHQAVNGERSWNIVLEAKLLPTITTWEPNQLKQLAIRFHGRLLEEMSGLCGEDVQFTFEGTLTRHGEGVTITIPFTTEALPSVHIPLLISRRSVADRKCKLNVLKSVMRTDVSSDISILGDGGFKISAHSFFLIAQSSVLKELLQQCMFGRLKLKDVSEKCIRALLEYLYTFQISLAVKSSKVTVELFIAANKYEIQPLQDKLAKMILERRNAWFDITATLDLFLFIRKLGRTNILDEVKGKIGQVLKSKGKVLIMESEGYQKLVVDDVNAAMEMCTAMANAD</sequence>
<evidence type="ECO:0000313" key="2">
    <source>
        <dbReference type="EMBL" id="ODM90024.1"/>
    </source>
</evidence>
<keyword evidence="3" id="KW-1185">Reference proteome</keyword>
<name>A0A1D2MAX6_ORCCI</name>
<dbReference type="InterPro" id="IPR000210">
    <property type="entry name" value="BTB/POZ_dom"/>
</dbReference>